<dbReference type="EMBL" id="JADGKB010000090">
    <property type="protein sequence ID" value="KAJ3254214.1"/>
    <property type="molecule type" value="Genomic_DNA"/>
</dbReference>
<feature type="region of interest" description="Disordered" evidence="7">
    <location>
        <begin position="561"/>
        <end position="605"/>
    </location>
</feature>
<feature type="binding site" evidence="5">
    <location>
        <position position="389"/>
    </location>
    <ligand>
        <name>Zn(2+)</name>
        <dbReference type="ChEBI" id="CHEBI:29105"/>
        <label>1</label>
    </ligand>
</feature>
<dbReference type="AlphaFoldDB" id="A0AAD5UC74"/>
<dbReference type="PANTHER" id="PTHR11347">
    <property type="entry name" value="CYCLIC NUCLEOTIDE PHOSPHODIESTERASE"/>
    <property type="match status" value="1"/>
</dbReference>
<feature type="region of interest" description="Disordered" evidence="7">
    <location>
        <begin position="477"/>
        <end position="502"/>
    </location>
</feature>
<dbReference type="InterPro" id="IPR003607">
    <property type="entry name" value="HD/PDEase_dom"/>
</dbReference>
<feature type="binding site" evidence="5">
    <location>
        <position position="239"/>
    </location>
    <ligand>
        <name>Zn(2+)</name>
        <dbReference type="ChEBI" id="CHEBI:29105"/>
        <label>1</label>
    </ligand>
</feature>
<feature type="compositionally biased region" description="Polar residues" evidence="7">
    <location>
        <begin position="561"/>
        <end position="583"/>
    </location>
</feature>
<dbReference type="PROSITE" id="PS00126">
    <property type="entry name" value="PDEASE_I_1"/>
    <property type="match status" value="1"/>
</dbReference>
<feature type="binding site" evidence="5">
    <location>
        <position position="275"/>
    </location>
    <ligand>
        <name>Zn(2+)</name>
        <dbReference type="ChEBI" id="CHEBI:29105"/>
        <label>1</label>
    </ligand>
</feature>
<comment type="caution">
    <text evidence="9">The sequence shown here is derived from an EMBL/GenBank/DDBJ whole genome shotgun (WGS) entry which is preliminary data.</text>
</comment>
<feature type="binding site" evidence="4">
    <location>
        <position position="276"/>
    </location>
    <ligand>
        <name>AMP</name>
        <dbReference type="ChEBI" id="CHEBI:456215"/>
    </ligand>
</feature>
<organism evidence="9 10">
    <name type="scientific">Boothiomyces macroporosus</name>
    <dbReference type="NCBI Taxonomy" id="261099"/>
    <lineage>
        <taxon>Eukaryota</taxon>
        <taxon>Fungi</taxon>
        <taxon>Fungi incertae sedis</taxon>
        <taxon>Chytridiomycota</taxon>
        <taxon>Chytridiomycota incertae sedis</taxon>
        <taxon>Chytridiomycetes</taxon>
        <taxon>Rhizophydiales</taxon>
        <taxon>Terramycetaceae</taxon>
        <taxon>Boothiomyces</taxon>
    </lineage>
</organism>
<comment type="similarity">
    <text evidence="6">Belongs to the cyclic nucleotide phosphodiesterase family.</text>
</comment>
<evidence type="ECO:0000256" key="4">
    <source>
        <dbReference type="PIRSR" id="PIRSR623088-2"/>
    </source>
</evidence>
<reference evidence="9" key="1">
    <citation type="submission" date="2020-05" db="EMBL/GenBank/DDBJ databases">
        <title>Phylogenomic resolution of chytrid fungi.</title>
        <authorList>
            <person name="Stajich J.E."/>
            <person name="Amses K."/>
            <person name="Simmons R."/>
            <person name="Seto K."/>
            <person name="Myers J."/>
            <person name="Bonds A."/>
            <person name="Quandt C.A."/>
            <person name="Barry K."/>
            <person name="Liu P."/>
            <person name="Grigoriev I."/>
            <person name="Longcore J.E."/>
            <person name="James T.Y."/>
        </authorList>
    </citation>
    <scope>NUCLEOTIDE SEQUENCE</scope>
    <source>
        <strain evidence="9">PLAUS21</strain>
    </source>
</reference>
<keyword evidence="10" id="KW-1185">Reference proteome</keyword>
<feature type="compositionally biased region" description="Basic and acidic residues" evidence="7">
    <location>
        <begin position="125"/>
        <end position="134"/>
    </location>
</feature>
<dbReference type="PRINTS" id="PR00387">
    <property type="entry name" value="PDIESTERASE1"/>
</dbReference>
<keyword evidence="2 6" id="KW-0378">Hydrolase</keyword>
<dbReference type="Gene3D" id="1.10.1300.10">
    <property type="entry name" value="3'5'-cyclic nucleotide phosphodiesterase, catalytic domain"/>
    <property type="match status" value="1"/>
</dbReference>
<gene>
    <name evidence="9" type="primary">PDE7A_2</name>
    <name evidence="9" type="ORF">HK103_007459</name>
</gene>
<evidence type="ECO:0000256" key="6">
    <source>
        <dbReference type="RuleBase" id="RU363067"/>
    </source>
</evidence>
<evidence type="ECO:0000256" key="5">
    <source>
        <dbReference type="PIRSR" id="PIRSR623088-3"/>
    </source>
</evidence>
<evidence type="ECO:0000256" key="3">
    <source>
        <dbReference type="PIRSR" id="PIRSR623088-1"/>
    </source>
</evidence>
<dbReference type="Pfam" id="PF00233">
    <property type="entry name" value="PDEase_I"/>
    <property type="match status" value="1"/>
</dbReference>
<feature type="domain" description="PDEase" evidence="8">
    <location>
        <begin position="155"/>
        <end position="482"/>
    </location>
</feature>
<name>A0AAD5UC74_9FUNG</name>
<protein>
    <recommendedName>
        <fullName evidence="6">Phosphodiesterase</fullName>
        <ecNumber evidence="6">3.1.4.-</ecNumber>
    </recommendedName>
</protein>
<dbReference type="GO" id="GO:0046872">
    <property type="term" value="F:metal ion binding"/>
    <property type="evidence" value="ECO:0007669"/>
    <property type="project" value="UniProtKB-KW"/>
</dbReference>
<evidence type="ECO:0000256" key="1">
    <source>
        <dbReference type="ARBA" id="ARBA00022723"/>
    </source>
</evidence>
<dbReference type="PROSITE" id="PS51845">
    <property type="entry name" value="PDEASE_I_2"/>
    <property type="match status" value="1"/>
</dbReference>
<evidence type="ECO:0000256" key="7">
    <source>
        <dbReference type="SAM" id="MobiDB-lite"/>
    </source>
</evidence>
<dbReference type="InterPro" id="IPR023174">
    <property type="entry name" value="PDEase_CS"/>
</dbReference>
<keyword evidence="1 5" id="KW-0479">Metal-binding</keyword>
<feature type="binding site" evidence="4">
    <location>
        <position position="440"/>
    </location>
    <ligand>
        <name>AMP</name>
        <dbReference type="ChEBI" id="CHEBI:456215"/>
    </ligand>
</feature>
<dbReference type="InterPro" id="IPR023088">
    <property type="entry name" value="PDEase"/>
</dbReference>
<feature type="compositionally biased region" description="Basic and acidic residues" evidence="7">
    <location>
        <begin position="484"/>
        <end position="493"/>
    </location>
</feature>
<feature type="region of interest" description="Disordered" evidence="7">
    <location>
        <begin position="112"/>
        <end position="144"/>
    </location>
</feature>
<dbReference type="EC" id="3.1.4.-" evidence="6"/>
<evidence type="ECO:0000313" key="9">
    <source>
        <dbReference type="EMBL" id="KAJ3254214.1"/>
    </source>
</evidence>
<proteinExistence type="inferred from homology"/>
<feature type="binding site" evidence="5">
    <location>
        <position position="276"/>
    </location>
    <ligand>
        <name>Zn(2+)</name>
        <dbReference type="ChEBI" id="CHEBI:29105"/>
        <label>1</label>
    </ligand>
</feature>
<dbReference type="SUPFAM" id="SSF109604">
    <property type="entry name" value="HD-domain/PDEase-like"/>
    <property type="match status" value="1"/>
</dbReference>
<sequence length="605" mass="68282">MADLDSPLEKAILGVKLLLASPHITGTQIRTLHMILQCLNSSNLMAPDLYQQVKNGEVLMDKEQQNWLFNELARGQKRSRPFDEITSTDDGSDDLLKPMILPHSLISPETSIVEEDETSGSIPRGHLEKSEDLPTKPSSSSVSSLSVHQIKLTKPHPDIGSLLTTEVLDYLDRIPEYSFPIFEFADATNQNPLFVMSHKLVIQSGLLSKLQFSHLKFMNFMADVEKGYDPNLTYHNSIHATDVLHGIHHLAQLDKIHGIFSDIEMLSIYIAAAIHDYGHPGVNNNFLISTNHKLAMLYNDKSVLENHHCSAGLKLLMKPDNYFFENIDKKTFSSIRSSIISMVLATDLALHFDLLTAFKKKVATAGTFDPYGNGDDRVILMQIIMKCADVANPTKESSIYDQWIQRITEEFYNQGDKEKQLGLPISPFSNREAQNLNSSQKSFIEFIVYPLFESLEMWTSIPEIKINLDYSRDKYCKDIPPPSPKEETSESKRAGRKSLRPLRLDFARGQTEGNLKSAQELYSPQYRRASVAHNRRPSVVAGFIHNISEAKTNMTIFQNTRSNSTTALASPLTPSRQKPTNIEYSFPPKPNNDIEKKDKQEEGKS</sequence>
<dbReference type="SMART" id="SM00471">
    <property type="entry name" value="HDc"/>
    <property type="match status" value="1"/>
</dbReference>
<dbReference type="CDD" id="cd00077">
    <property type="entry name" value="HDc"/>
    <property type="match status" value="1"/>
</dbReference>
<feature type="binding site" evidence="5">
    <location>
        <position position="276"/>
    </location>
    <ligand>
        <name>Zn(2+)</name>
        <dbReference type="ChEBI" id="CHEBI:29105"/>
        <label>2</label>
    </ligand>
</feature>
<evidence type="ECO:0000259" key="8">
    <source>
        <dbReference type="PROSITE" id="PS51845"/>
    </source>
</evidence>
<dbReference type="GO" id="GO:0004114">
    <property type="term" value="F:3',5'-cyclic-nucleotide phosphodiesterase activity"/>
    <property type="evidence" value="ECO:0007669"/>
    <property type="project" value="InterPro"/>
</dbReference>
<feature type="binding site" evidence="4">
    <location>
        <position position="389"/>
    </location>
    <ligand>
        <name>AMP</name>
        <dbReference type="ChEBI" id="CHEBI:456215"/>
    </ligand>
</feature>
<dbReference type="InterPro" id="IPR002073">
    <property type="entry name" value="PDEase_catalytic_dom"/>
</dbReference>
<feature type="binding site" evidence="4">
    <location>
        <begin position="235"/>
        <end position="239"/>
    </location>
    <ligand>
        <name>AMP</name>
        <dbReference type="ChEBI" id="CHEBI:456215"/>
    </ligand>
</feature>
<dbReference type="InterPro" id="IPR036971">
    <property type="entry name" value="PDEase_catalytic_dom_sf"/>
</dbReference>
<feature type="active site" description="Proton donor" evidence="3">
    <location>
        <position position="235"/>
    </location>
</feature>
<evidence type="ECO:0000256" key="2">
    <source>
        <dbReference type="ARBA" id="ARBA00022801"/>
    </source>
</evidence>
<dbReference type="GO" id="GO:0007165">
    <property type="term" value="P:signal transduction"/>
    <property type="evidence" value="ECO:0007669"/>
    <property type="project" value="InterPro"/>
</dbReference>
<accession>A0AAD5UC74</accession>
<dbReference type="Proteomes" id="UP001210925">
    <property type="component" value="Unassembled WGS sequence"/>
</dbReference>
<evidence type="ECO:0000313" key="10">
    <source>
        <dbReference type="Proteomes" id="UP001210925"/>
    </source>
</evidence>
<comment type="cofactor">
    <cofactor evidence="6">
        <name>a divalent metal cation</name>
        <dbReference type="ChEBI" id="CHEBI:60240"/>
    </cofactor>
    <text evidence="6">Binds 2 divalent metal cations per subunit. Site 1 may preferentially bind zinc ions, while site 2 has a preference for magnesium and/or manganese ions.</text>
</comment>
<feature type="compositionally biased region" description="Basic and acidic residues" evidence="7">
    <location>
        <begin position="592"/>
        <end position="605"/>
    </location>
</feature>